<sequence>MSPAGRYPIPFTPPLSEADHLLLEDATSKLRSTLRLPTSNPLVARWLFSNHTSAFHADAARLPPSVFSDSLVLRISTDVSFTPSGASPFASPFAPLAKPATRSAHLHLLLVPAAHADGLVLGYSAALGDPLDRELYPFESPPGFLPKGLMRGRFAFCPAQKHMVCVVNDLSPDVMGIIGLDWFEHNRRNRYFFTVPNRQYDFHTLPTRVLALLQNIEFKVAGAEEEWFARHHRPREGSPQQPHARPAPEVSPLASLVADLAEEHTLALDDDAPEGEPELPDLSIWNDDFLGALDPLPPDDGPPSPTKRDAEQQRPSPGPMPPQSPLSTRFAEHMEIAFGQTGAGGTLVSTSTSAAVAPTGRGVDGDAGFDLTTMFHSLLDLERSLEGKYFAPRMSRDIMNPHTGEIVARTTGEMRASLQLAKTKDARMLRELTAQTYYAITLPVTNDARLAFPRRPEFTWQQTGQQLPEGGFRGIAKPDCRPGESCLVRKRPRNESAGDASVGNAMEVCVKCIGQMSEVGASVVDQDAIREAKMEAKRRKNRLSAARSNHRKKERLEAQKKELLDLKERMALLQGRKEMLVDANSVLRQQVGTQE</sequence>
<gene>
    <name evidence="3" type="ORF">CHC_T00001776001</name>
</gene>
<dbReference type="CDD" id="cd14686">
    <property type="entry name" value="bZIP"/>
    <property type="match status" value="1"/>
</dbReference>
<dbReference type="AlphaFoldDB" id="R7Q314"/>
<name>R7Q314_CHOCR</name>
<organism evidence="3 4">
    <name type="scientific">Chondrus crispus</name>
    <name type="common">Carrageen Irish moss</name>
    <name type="synonym">Polymorpha crispa</name>
    <dbReference type="NCBI Taxonomy" id="2769"/>
    <lineage>
        <taxon>Eukaryota</taxon>
        <taxon>Rhodophyta</taxon>
        <taxon>Florideophyceae</taxon>
        <taxon>Rhodymeniophycidae</taxon>
        <taxon>Gigartinales</taxon>
        <taxon>Gigartinaceae</taxon>
        <taxon>Chondrus</taxon>
    </lineage>
</organism>
<evidence type="ECO:0000256" key="2">
    <source>
        <dbReference type="SAM" id="MobiDB-lite"/>
    </source>
</evidence>
<evidence type="ECO:0000313" key="3">
    <source>
        <dbReference type="EMBL" id="CDF32942.1"/>
    </source>
</evidence>
<evidence type="ECO:0008006" key="5">
    <source>
        <dbReference type="Google" id="ProtNLM"/>
    </source>
</evidence>
<proteinExistence type="predicted"/>
<dbReference type="EMBL" id="HG001623">
    <property type="protein sequence ID" value="CDF32942.1"/>
    <property type="molecule type" value="Genomic_DNA"/>
</dbReference>
<feature type="region of interest" description="Disordered" evidence="2">
    <location>
        <begin position="290"/>
        <end position="326"/>
    </location>
</feature>
<evidence type="ECO:0000313" key="4">
    <source>
        <dbReference type="Proteomes" id="UP000012073"/>
    </source>
</evidence>
<dbReference type="GeneID" id="17320462"/>
<keyword evidence="4" id="KW-1185">Reference proteome</keyword>
<dbReference type="Proteomes" id="UP000012073">
    <property type="component" value="Unassembled WGS sequence"/>
</dbReference>
<evidence type="ECO:0000256" key="1">
    <source>
        <dbReference type="SAM" id="Coils"/>
    </source>
</evidence>
<dbReference type="KEGG" id="ccp:CHC_T00001776001"/>
<accession>R7Q314</accession>
<dbReference type="RefSeq" id="XP_005712745.1">
    <property type="nucleotide sequence ID" value="XM_005712688.1"/>
</dbReference>
<reference evidence="4" key="1">
    <citation type="journal article" date="2013" name="Proc. Natl. Acad. Sci. U.S.A.">
        <title>Genome structure and metabolic features in the red seaweed Chondrus crispus shed light on evolution of the Archaeplastida.</title>
        <authorList>
            <person name="Collen J."/>
            <person name="Porcel B."/>
            <person name="Carre W."/>
            <person name="Ball S.G."/>
            <person name="Chaparro C."/>
            <person name="Tonon T."/>
            <person name="Barbeyron T."/>
            <person name="Michel G."/>
            <person name="Noel B."/>
            <person name="Valentin K."/>
            <person name="Elias M."/>
            <person name="Artiguenave F."/>
            <person name="Arun A."/>
            <person name="Aury J.M."/>
            <person name="Barbosa-Neto J.F."/>
            <person name="Bothwell J.H."/>
            <person name="Bouget F.Y."/>
            <person name="Brillet L."/>
            <person name="Cabello-Hurtado F."/>
            <person name="Capella-Gutierrez S."/>
            <person name="Charrier B."/>
            <person name="Cladiere L."/>
            <person name="Cock J.M."/>
            <person name="Coelho S.M."/>
            <person name="Colleoni C."/>
            <person name="Czjzek M."/>
            <person name="Da Silva C."/>
            <person name="Delage L."/>
            <person name="Denoeud F."/>
            <person name="Deschamps P."/>
            <person name="Dittami S.M."/>
            <person name="Gabaldon T."/>
            <person name="Gachon C.M."/>
            <person name="Groisillier A."/>
            <person name="Herve C."/>
            <person name="Jabbari K."/>
            <person name="Katinka M."/>
            <person name="Kloareg B."/>
            <person name="Kowalczyk N."/>
            <person name="Labadie K."/>
            <person name="Leblanc C."/>
            <person name="Lopez P.J."/>
            <person name="McLachlan D.H."/>
            <person name="Meslet-Cladiere L."/>
            <person name="Moustafa A."/>
            <person name="Nehr Z."/>
            <person name="Nyvall Collen P."/>
            <person name="Panaud O."/>
            <person name="Partensky F."/>
            <person name="Poulain J."/>
            <person name="Rensing S.A."/>
            <person name="Rousvoal S."/>
            <person name="Samson G."/>
            <person name="Symeonidi A."/>
            <person name="Weissenbach J."/>
            <person name="Zambounis A."/>
            <person name="Wincker P."/>
            <person name="Boyen C."/>
        </authorList>
    </citation>
    <scope>NUCLEOTIDE SEQUENCE [LARGE SCALE GENOMIC DNA]</scope>
    <source>
        <strain evidence="4">cv. Stackhouse</strain>
    </source>
</reference>
<keyword evidence="1" id="KW-0175">Coiled coil</keyword>
<feature type="coiled-coil region" evidence="1">
    <location>
        <begin position="529"/>
        <end position="576"/>
    </location>
</feature>
<feature type="compositionally biased region" description="Pro residues" evidence="2">
    <location>
        <begin position="295"/>
        <end position="305"/>
    </location>
</feature>
<protein>
    <recommendedName>
        <fullName evidence="5">BZIP domain-containing protein</fullName>
    </recommendedName>
</protein>
<dbReference type="Gramene" id="CDF32942">
    <property type="protein sequence ID" value="CDF32942"/>
    <property type="gene ID" value="CHC_T00001776001"/>
</dbReference>